<reference evidence="2" key="1">
    <citation type="submission" date="2023-07" db="EMBL/GenBank/DDBJ databases">
        <title>Black Yeasts Isolated from many extreme environments.</title>
        <authorList>
            <person name="Coleine C."/>
            <person name="Stajich J.E."/>
            <person name="Selbmann L."/>
        </authorList>
    </citation>
    <scope>NUCLEOTIDE SEQUENCE</scope>
    <source>
        <strain evidence="2">CCFEE 5485</strain>
    </source>
</reference>
<feature type="region of interest" description="Disordered" evidence="1">
    <location>
        <begin position="84"/>
        <end position="120"/>
    </location>
</feature>
<dbReference type="Gene3D" id="2.40.128.680">
    <property type="match status" value="1"/>
</dbReference>
<keyword evidence="3" id="KW-1185">Reference proteome</keyword>
<dbReference type="AlphaFoldDB" id="A0AAE0WUY5"/>
<feature type="compositionally biased region" description="Acidic residues" evidence="1">
    <location>
        <begin position="102"/>
        <end position="119"/>
    </location>
</feature>
<name>A0AAE0WUY5_9PEZI</name>
<dbReference type="GO" id="GO:0006401">
    <property type="term" value="P:RNA catabolic process"/>
    <property type="evidence" value="ECO:0007669"/>
    <property type="project" value="InterPro"/>
</dbReference>
<dbReference type="Proteomes" id="UP001274830">
    <property type="component" value="Unassembled WGS sequence"/>
</dbReference>
<evidence type="ECO:0000313" key="2">
    <source>
        <dbReference type="EMBL" id="KAK3678084.1"/>
    </source>
</evidence>
<sequence>MSPSNTTTAMYTIAQTNPRSLTPNILPCQIHHNGPVGITKRYWNPQPASDKTNKSRTAYFRGRKLQSRTLQLPEGYQGVLLRKTDQLAPREAGNKLPQVPIEQEEEDDDDDDELDDDSEDVKVMEQMGKFHEVVVWGHEAVPEDGDEYVKGIEEWMAFAHAMHDNET</sequence>
<dbReference type="EMBL" id="JAUTXT010000005">
    <property type="protein sequence ID" value="KAK3678084.1"/>
    <property type="molecule type" value="Genomic_DNA"/>
</dbReference>
<dbReference type="CDD" id="cd09271">
    <property type="entry name" value="RNase_H2-C"/>
    <property type="match status" value="1"/>
</dbReference>
<dbReference type="PANTHER" id="PTHR47204">
    <property type="entry name" value="OS02G0168900 PROTEIN"/>
    <property type="match status" value="1"/>
</dbReference>
<dbReference type="PANTHER" id="PTHR47204:SF1">
    <property type="entry name" value="RIBONUCLEASE H2 SUBUNIT C"/>
    <property type="match status" value="1"/>
</dbReference>
<comment type="caution">
    <text evidence="2">The sequence shown here is derived from an EMBL/GenBank/DDBJ whole genome shotgun (WGS) entry which is preliminary data.</text>
</comment>
<accession>A0AAE0WUY5</accession>
<proteinExistence type="predicted"/>
<dbReference type="Pfam" id="PF08615">
    <property type="entry name" value="RNase_H2_suC"/>
    <property type="match status" value="1"/>
</dbReference>
<organism evidence="2 3">
    <name type="scientific">Recurvomyces mirabilis</name>
    <dbReference type="NCBI Taxonomy" id="574656"/>
    <lineage>
        <taxon>Eukaryota</taxon>
        <taxon>Fungi</taxon>
        <taxon>Dikarya</taxon>
        <taxon>Ascomycota</taxon>
        <taxon>Pezizomycotina</taxon>
        <taxon>Dothideomycetes</taxon>
        <taxon>Dothideomycetidae</taxon>
        <taxon>Mycosphaerellales</taxon>
        <taxon>Teratosphaeriaceae</taxon>
        <taxon>Recurvomyces</taxon>
    </lineage>
</organism>
<gene>
    <name evidence="2" type="ORF">LTR78_002179</name>
</gene>
<protein>
    <submittedName>
        <fullName evidence="2">Uncharacterized protein</fullName>
    </submittedName>
</protein>
<dbReference type="GO" id="GO:0032299">
    <property type="term" value="C:ribonuclease H2 complex"/>
    <property type="evidence" value="ECO:0007669"/>
    <property type="project" value="InterPro"/>
</dbReference>
<evidence type="ECO:0000313" key="3">
    <source>
        <dbReference type="Proteomes" id="UP001274830"/>
    </source>
</evidence>
<dbReference type="InterPro" id="IPR013924">
    <property type="entry name" value="RNase_H2_suC"/>
</dbReference>
<evidence type="ECO:0000256" key="1">
    <source>
        <dbReference type="SAM" id="MobiDB-lite"/>
    </source>
</evidence>